<comment type="caution">
    <text evidence="1">The sequence shown here is derived from an EMBL/GenBank/DDBJ whole genome shotgun (WGS) entry which is preliminary data.</text>
</comment>
<dbReference type="Proteomes" id="UP001595279">
    <property type="component" value="Unassembled WGS sequence"/>
</dbReference>
<organism evidence="1 2">
    <name type="scientific">Virgibacillus xinjiangensis</name>
    <dbReference type="NCBI Taxonomy" id="393090"/>
    <lineage>
        <taxon>Bacteria</taxon>
        <taxon>Bacillati</taxon>
        <taxon>Bacillota</taxon>
        <taxon>Bacilli</taxon>
        <taxon>Bacillales</taxon>
        <taxon>Bacillaceae</taxon>
        <taxon>Virgibacillus</taxon>
    </lineage>
</organism>
<dbReference type="RefSeq" id="WP_390272546.1">
    <property type="nucleotide sequence ID" value="NZ_JBHRSA010000043.1"/>
</dbReference>
<sequence length="31" mass="3499">MEICYSRLDIKQEMCFKSRCGNTTTLSAGDP</sequence>
<dbReference type="EMBL" id="JBHRSA010000043">
    <property type="protein sequence ID" value="MFC3040862.1"/>
    <property type="molecule type" value="Genomic_DNA"/>
</dbReference>
<gene>
    <name evidence="1" type="ORF">ACFOGI_11440</name>
</gene>
<keyword evidence="2" id="KW-1185">Reference proteome</keyword>
<accession>A0ABV7CX16</accession>
<evidence type="ECO:0000313" key="1">
    <source>
        <dbReference type="EMBL" id="MFC3040862.1"/>
    </source>
</evidence>
<evidence type="ECO:0000313" key="2">
    <source>
        <dbReference type="Proteomes" id="UP001595279"/>
    </source>
</evidence>
<proteinExistence type="predicted"/>
<protein>
    <submittedName>
        <fullName evidence="1">Uncharacterized protein</fullName>
    </submittedName>
</protein>
<name>A0ABV7CX16_9BACI</name>
<reference evidence="2" key="1">
    <citation type="journal article" date="2019" name="Int. J. Syst. Evol. Microbiol.">
        <title>The Global Catalogue of Microorganisms (GCM) 10K type strain sequencing project: providing services to taxonomists for standard genome sequencing and annotation.</title>
        <authorList>
            <consortium name="The Broad Institute Genomics Platform"/>
            <consortium name="The Broad Institute Genome Sequencing Center for Infectious Disease"/>
            <person name="Wu L."/>
            <person name="Ma J."/>
        </authorList>
    </citation>
    <scope>NUCLEOTIDE SEQUENCE [LARGE SCALE GENOMIC DNA]</scope>
    <source>
        <strain evidence="2">KCTC 13128</strain>
    </source>
</reference>